<name>A0ABP6GX72_9ACTN</name>
<keyword evidence="3" id="KW-1185">Reference proteome</keyword>
<reference evidence="3" key="1">
    <citation type="journal article" date="2019" name="Int. J. Syst. Evol. Microbiol.">
        <title>The Global Catalogue of Microorganisms (GCM) 10K type strain sequencing project: providing services to taxonomists for standard genome sequencing and annotation.</title>
        <authorList>
            <consortium name="The Broad Institute Genomics Platform"/>
            <consortium name="The Broad Institute Genome Sequencing Center for Infectious Disease"/>
            <person name="Wu L."/>
            <person name="Ma J."/>
        </authorList>
    </citation>
    <scope>NUCLEOTIDE SEQUENCE [LARGE SCALE GENOMIC DNA]</scope>
    <source>
        <strain evidence="3">JCM 8201</strain>
    </source>
</reference>
<feature type="region of interest" description="Disordered" evidence="1">
    <location>
        <begin position="41"/>
        <end position="63"/>
    </location>
</feature>
<organism evidence="2 3">
    <name type="scientific">Actinocorallia aurantiaca</name>
    <dbReference type="NCBI Taxonomy" id="46204"/>
    <lineage>
        <taxon>Bacteria</taxon>
        <taxon>Bacillati</taxon>
        <taxon>Actinomycetota</taxon>
        <taxon>Actinomycetes</taxon>
        <taxon>Streptosporangiales</taxon>
        <taxon>Thermomonosporaceae</taxon>
        <taxon>Actinocorallia</taxon>
    </lineage>
</organism>
<proteinExistence type="predicted"/>
<gene>
    <name evidence="2" type="ORF">GCM10010439_50020</name>
</gene>
<evidence type="ECO:0000313" key="2">
    <source>
        <dbReference type="EMBL" id="GAA2732388.1"/>
    </source>
</evidence>
<sequence>MLLPTPEGPDRTVSRRAEDWEVAEAADSVVSIAVQVYHGGPSGRVRTYPLTPPDGTVAGGLAD</sequence>
<accession>A0ABP6GX72</accession>
<dbReference type="EMBL" id="BAAATZ010000021">
    <property type="protein sequence ID" value="GAA2732388.1"/>
    <property type="molecule type" value="Genomic_DNA"/>
</dbReference>
<evidence type="ECO:0000256" key="1">
    <source>
        <dbReference type="SAM" id="MobiDB-lite"/>
    </source>
</evidence>
<comment type="caution">
    <text evidence="2">The sequence shown here is derived from an EMBL/GenBank/DDBJ whole genome shotgun (WGS) entry which is preliminary data.</text>
</comment>
<evidence type="ECO:0000313" key="3">
    <source>
        <dbReference type="Proteomes" id="UP001501842"/>
    </source>
</evidence>
<dbReference type="Proteomes" id="UP001501842">
    <property type="component" value="Unassembled WGS sequence"/>
</dbReference>
<protein>
    <submittedName>
        <fullName evidence="2">Uncharacterized protein</fullName>
    </submittedName>
</protein>